<keyword evidence="1" id="KW-1133">Transmembrane helix</keyword>
<protein>
    <submittedName>
        <fullName evidence="2">Uncharacterized protein</fullName>
    </submittedName>
</protein>
<gene>
    <name evidence="2" type="ORF">F5984_12570</name>
</gene>
<evidence type="ECO:0000256" key="1">
    <source>
        <dbReference type="SAM" id="Phobius"/>
    </source>
</evidence>
<organism evidence="2 3">
    <name type="scientific">Rudanella paleaurantiibacter</name>
    <dbReference type="NCBI Taxonomy" id="2614655"/>
    <lineage>
        <taxon>Bacteria</taxon>
        <taxon>Pseudomonadati</taxon>
        <taxon>Bacteroidota</taxon>
        <taxon>Cytophagia</taxon>
        <taxon>Cytophagales</taxon>
        <taxon>Cytophagaceae</taxon>
        <taxon>Rudanella</taxon>
    </lineage>
</organism>
<proteinExistence type="predicted"/>
<keyword evidence="1" id="KW-0812">Transmembrane</keyword>
<comment type="caution">
    <text evidence="2">The sequence shown here is derived from an EMBL/GenBank/DDBJ whole genome shotgun (WGS) entry which is preliminary data.</text>
</comment>
<accession>A0A7J5TXZ7</accession>
<dbReference type="Proteomes" id="UP000488299">
    <property type="component" value="Unassembled WGS sequence"/>
</dbReference>
<dbReference type="EMBL" id="WELI01000005">
    <property type="protein sequence ID" value="KAB7730013.1"/>
    <property type="molecule type" value="Genomic_DNA"/>
</dbReference>
<reference evidence="2 3" key="1">
    <citation type="submission" date="2019-10" db="EMBL/GenBank/DDBJ databases">
        <title>Rudanella paleaurantiibacter sp. nov., isolated from sludge.</title>
        <authorList>
            <person name="Xu S.Q."/>
        </authorList>
    </citation>
    <scope>NUCLEOTIDE SEQUENCE [LARGE SCALE GENOMIC DNA]</scope>
    <source>
        <strain evidence="2 3">HX-22-17</strain>
    </source>
</reference>
<feature type="transmembrane region" description="Helical" evidence="1">
    <location>
        <begin position="52"/>
        <end position="68"/>
    </location>
</feature>
<evidence type="ECO:0000313" key="2">
    <source>
        <dbReference type="EMBL" id="KAB7730013.1"/>
    </source>
</evidence>
<name>A0A7J5TXZ7_9BACT</name>
<sequence length="80" mass="9355">MTKTKTLACIIKPYFGVFCDLLWAYDKGEFNLSPDFKWIWTVEPVEQDQRGYGVYLGWGFWGISLLYLRRKPNGGLMPMP</sequence>
<dbReference type="RefSeq" id="WP_152124630.1">
    <property type="nucleotide sequence ID" value="NZ_WELI01000005.1"/>
</dbReference>
<keyword evidence="3" id="KW-1185">Reference proteome</keyword>
<dbReference type="AlphaFoldDB" id="A0A7J5TXZ7"/>
<keyword evidence="1" id="KW-0472">Membrane</keyword>
<feature type="transmembrane region" description="Helical" evidence="1">
    <location>
        <begin position="7"/>
        <end position="25"/>
    </location>
</feature>
<evidence type="ECO:0000313" key="3">
    <source>
        <dbReference type="Proteomes" id="UP000488299"/>
    </source>
</evidence>